<dbReference type="Pfam" id="PF06808">
    <property type="entry name" value="DctM"/>
    <property type="match status" value="1"/>
</dbReference>
<dbReference type="NCBIfam" id="TIGR00786">
    <property type="entry name" value="dctM"/>
    <property type="match status" value="1"/>
</dbReference>
<comment type="subcellular location">
    <subcellularLocation>
        <location evidence="1 7">Cell inner membrane</location>
        <topology evidence="1 7">Multi-pass membrane protein</topology>
    </subcellularLocation>
</comment>
<sequence length="437" mass="47441">MDSLQIGIVGIIFALGFILLRIPIGVSLGLVSIVGIAMLTSWDVSLSLITSTPYNFVGQWELSAAPMFLLMGYLCTTTNLTNGIFKFLQMLLYKIPGGLAISSVIACALFSAASGSSVATSGAMSKIAIPEMLKRGYNPSLATSTVAAAGTLGSLIPPSVILVLYGVYANVSIGQLFMAGVLPGLLTAFLFIAMIWLRCRHNPRLYGVDQNEKYSMQEIMQGFLHIWPLPTLIAFVIGGIFFGLFSPTEAGAIGSVVTLFIAALKRTLSLNAIKEAIKDTAYSTASIFLIMIGSLFFTKFLALSGVPEAFTHFILSINQEQWWVVLSVIILYLFLGMFIDSIGILLLTLPILLPLVEAANLNLIWFGILVTKMLEVGLVTPPVGLNVYVIKATVPGDIPLQTIFRGVFWFILCDMVFLLLIYCFPEIVTYLPSIMRT</sequence>
<gene>
    <name evidence="9" type="ORF">HKX40_07850</name>
</gene>
<dbReference type="RefSeq" id="WP_171589032.1">
    <property type="nucleotide sequence ID" value="NZ_JABGBO010000008.1"/>
</dbReference>
<evidence type="ECO:0000256" key="5">
    <source>
        <dbReference type="ARBA" id="ARBA00022989"/>
    </source>
</evidence>
<comment type="subunit">
    <text evidence="7">The complex comprises the extracytoplasmic solute receptor protein and the two transmembrane proteins.</text>
</comment>
<dbReference type="GO" id="GO:0005886">
    <property type="term" value="C:plasma membrane"/>
    <property type="evidence" value="ECO:0007669"/>
    <property type="project" value="UniProtKB-SubCell"/>
</dbReference>
<feature type="transmembrane region" description="Helical" evidence="7">
    <location>
        <begin position="223"/>
        <end position="244"/>
    </location>
</feature>
<accession>A0A7Y4LAM9</accession>
<comment type="caution">
    <text evidence="9">The sequence shown here is derived from an EMBL/GenBank/DDBJ whole genome shotgun (WGS) entry which is preliminary data.</text>
</comment>
<evidence type="ECO:0000256" key="4">
    <source>
        <dbReference type="ARBA" id="ARBA00022692"/>
    </source>
</evidence>
<feature type="transmembrane region" description="Helical" evidence="7">
    <location>
        <begin position="60"/>
        <end position="80"/>
    </location>
</feature>
<evidence type="ECO:0000256" key="2">
    <source>
        <dbReference type="ARBA" id="ARBA00022475"/>
    </source>
</evidence>
<organism evidence="9 10">
    <name type="scientific">Pelistega europaea</name>
    <dbReference type="NCBI Taxonomy" id="106147"/>
    <lineage>
        <taxon>Bacteria</taxon>
        <taxon>Pseudomonadati</taxon>
        <taxon>Pseudomonadota</taxon>
        <taxon>Betaproteobacteria</taxon>
        <taxon>Burkholderiales</taxon>
        <taxon>Alcaligenaceae</taxon>
        <taxon>Pelistega</taxon>
    </lineage>
</organism>
<feature type="transmembrane region" description="Helical" evidence="7">
    <location>
        <begin position="6"/>
        <end position="39"/>
    </location>
</feature>
<feature type="transmembrane region" description="Helical" evidence="7">
    <location>
        <begin position="173"/>
        <end position="197"/>
    </location>
</feature>
<keyword evidence="5 7" id="KW-1133">Transmembrane helix</keyword>
<evidence type="ECO:0000313" key="10">
    <source>
        <dbReference type="Proteomes" id="UP000541421"/>
    </source>
</evidence>
<feature type="transmembrane region" description="Helical" evidence="7">
    <location>
        <begin position="280"/>
        <end position="302"/>
    </location>
</feature>
<feature type="transmembrane region" description="Helical" evidence="7">
    <location>
        <begin position="322"/>
        <end position="339"/>
    </location>
</feature>
<dbReference type="PIRSF" id="PIRSF006066">
    <property type="entry name" value="HI0050"/>
    <property type="match status" value="1"/>
</dbReference>
<protein>
    <recommendedName>
        <fullName evidence="7">TRAP transporter large permease protein</fullName>
    </recommendedName>
</protein>
<dbReference type="InterPro" id="IPR004681">
    <property type="entry name" value="TRAP_DctM"/>
</dbReference>
<dbReference type="Proteomes" id="UP000541421">
    <property type="component" value="Unassembled WGS sequence"/>
</dbReference>
<feature type="transmembrane region" description="Helical" evidence="7">
    <location>
        <begin position="250"/>
        <end position="268"/>
    </location>
</feature>
<dbReference type="InterPro" id="IPR010656">
    <property type="entry name" value="DctM"/>
</dbReference>
<evidence type="ECO:0000313" key="9">
    <source>
        <dbReference type="EMBL" id="NOL50045.1"/>
    </source>
</evidence>
<proteinExistence type="inferred from homology"/>
<feature type="transmembrane region" description="Helical" evidence="7">
    <location>
        <begin position="407"/>
        <end position="431"/>
    </location>
</feature>
<keyword evidence="7" id="KW-0813">Transport</keyword>
<keyword evidence="6 7" id="KW-0472">Membrane</keyword>
<comment type="caution">
    <text evidence="7">Lacks conserved residue(s) required for the propagation of feature annotation.</text>
</comment>
<dbReference type="PANTHER" id="PTHR33362:SF5">
    <property type="entry name" value="C4-DICARBOXYLATE TRAP TRANSPORTER LARGE PERMEASE PROTEIN DCTM"/>
    <property type="match status" value="1"/>
</dbReference>
<comment type="similarity">
    <text evidence="7">Belongs to the TRAP transporter large permease family.</text>
</comment>
<keyword evidence="3 7" id="KW-0997">Cell inner membrane</keyword>
<keyword evidence="10" id="KW-1185">Reference proteome</keyword>
<evidence type="ECO:0000259" key="8">
    <source>
        <dbReference type="Pfam" id="PF06808"/>
    </source>
</evidence>
<dbReference type="GO" id="GO:0022857">
    <property type="term" value="F:transmembrane transporter activity"/>
    <property type="evidence" value="ECO:0007669"/>
    <property type="project" value="UniProtKB-UniRule"/>
</dbReference>
<feature type="domain" description="TRAP C4-dicarboxylate transport system permease DctM subunit" evidence="8">
    <location>
        <begin position="13"/>
        <end position="427"/>
    </location>
</feature>
<evidence type="ECO:0000256" key="3">
    <source>
        <dbReference type="ARBA" id="ARBA00022519"/>
    </source>
</evidence>
<dbReference type="PANTHER" id="PTHR33362">
    <property type="entry name" value="SIALIC ACID TRAP TRANSPORTER PERMEASE PROTEIN SIAT-RELATED"/>
    <property type="match status" value="1"/>
</dbReference>
<comment type="function">
    <text evidence="7">Part of the tripartite ATP-independent periplasmic (TRAP) transport system.</text>
</comment>
<dbReference type="EMBL" id="JABGBO010000008">
    <property type="protein sequence ID" value="NOL50045.1"/>
    <property type="molecule type" value="Genomic_DNA"/>
</dbReference>
<evidence type="ECO:0000256" key="7">
    <source>
        <dbReference type="RuleBase" id="RU369079"/>
    </source>
</evidence>
<name>A0A7Y4LAM9_9BURK</name>
<dbReference type="AlphaFoldDB" id="A0A7Y4LAM9"/>
<keyword evidence="4 7" id="KW-0812">Transmembrane</keyword>
<evidence type="ECO:0000256" key="6">
    <source>
        <dbReference type="ARBA" id="ARBA00023136"/>
    </source>
</evidence>
<keyword evidence="2" id="KW-1003">Cell membrane</keyword>
<reference evidence="9 10" key="1">
    <citation type="submission" date="2020-05" db="EMBL/GenBank/DDBJ databases">
        <authorList>
            <person name="Niu N."/>
        </authorList>
    </citation>
    <scope>NUCLEOTIDE SEQUENCE [LARGE SCALE GENOMIC DNA]</scope>
    <source>
        <strain evidence="9 10">LMG10982</strain>
    </source>
</reference>
<feature type="transmembrane region" description="Helical" evidence="7">
    <location>
        <begin position="100"/>
        <end position="120"/>
    </location>
</feature>
<feature type="transmembrane region" description="Helical" evidence="7">
    <location>
        <begin position="141"/>
        <end position="167"/>
    </location>
</feature>
<evidence type="ECO:0000256" key="1">
    <source>
        <dbReference type="ARBA" id="ARBA00004429"/>
    </source>
</evidence>